<accession>A0A098YCM5</accession>
<evidence type="ECO:0000313" key="4">
    <source>
        <dbReference type="EMBL" id="KGH48598.1"/>
    </source>
</evidence>
<evidence type="ECO:0000256" key="1">
    <source>
        <dbReference type="ARBA" id="ARBA00022801"/>
    </source>
</evidence>
<name>A0A098YCM5_9ACTN</name>
<evidence type="ECO:0000259" key="3">
    <source>
        <dbReference type="PROSITE" id="PS51831"/>
    </source>
</evidence>
<protein>
    <submittedName>
        <fullName evidence="4">Deoxyguanosinetriphosphate triphosphohydrolase</fullName>
    </submittedName>
</protein>
<dbReference type="Gene3D" id="1.10.3210.10">
    <property type="entry name" value="Hypothetical protein af1432"/>
    <property type="match status" value="1"/>
</dbReference>
<reference evidence="4 5" key="1">
    <citation type="submission" date="2014-07" db="EMBL/GenBank/DDBJ databases">
        <title>Biosystematic studies on Modestobacter strains isolated from extreme hyper-arid desert soil and from historic building.</title>
        <authorList>
            <person name="Bukarasam K."/>
            <person name="Bull A."/>
            <person name="Girard G."/>
            <person name="van Wezel G."/>
            <person name="Goodfellow M."/>
        </authorList>
    </citation>
    <scope>NUCLEOTIDE SEQUENCE [LARGE SCALE GENOMIC DNA]</scope>
    <source>
        <strain evidence="4 5">KNN45-2b</strain>
    </source>
</reference>
<dbReference type="GO" id="GO:0006203">
    <property type="term" value="P:dGTP catabolic process"/>
    <property type="evidence" value="ECO:0007669"/>
    <property type="project" value="TreeGrafter"/>
</dbReference>
<dbReference type="PROSITE" id="PS51831">
    <property type="entry name" value="HD"/>
    <property type="match status" value="1"/>
</dbReference>
<feature type="domain" description="HD" evidence="3">
    <location>
        <begin position="82"/>
        <end position="191"/>
    </location>
</feature>
<feature type="compositionally biased region" description="Low complexity" evidence="2">
    <location>
        <begin position="20"/>
        <end position="29"/>
    </location>
</feature>
<evidence type="ECO:0000313" key="5">
    <source>
        <dbReference type="Proteomes" id="UP000029713"/>
    </source>
</evidence>
<organism evidence="4 5">
    <name type="scientific">Modestobacter caceresii</name>
    <dbReference type="NCBI Taxonomy" id="1522368"/>
    <lineage>
        <taxon>Bacteria</taxon>
        <taxon>Bacillati</taxon>
        <taxon>Actinomycetota</taxon>
        <taxon>Actinomycetes</taxon>
        <taxon>Geodermatophilales</taxon>
        <taxon>Geodermatophilaceae</taxon>
        <taxon>Modestobacter</taxon>
    </lineage>
</organism>
<dbReference type="SUPFAM" id="SSF109604">
    <property type="entry name" value="HD-domain/PDEase-like"/>
    <property type="match status" value="1"/>
</dbReference>
<dbReference type="InterPro" id="IPR003607">
    <property type="entry name" value="HD/PDEase_dom"/>
</dbReference>
<dbReference type="CDD" id="cd00077">
    <property type="entry name" value="HDc"/>
    <property type="match status" value="1"/>
</dbReference>
<dbReference type="InterPro" id="IPR050135">
    <property type="entry name" value="dGTPase-like"/>
</dbReference>
<gene>
    <name evidence="4" type="ORF">IN07_01140</name>
</gene>
<evidence type="ECO:0000256" key="2">
    <source>
        <dbReference type="SAM" id="MobiDB-lite"/>
    </source>
</evidence>
<dbReference type="AlphaFoldDB" id="A0A098YCM5"/>
<dbReference type="Pfam" id="PF01966">
    <property type="entry name" value="HD"/>
    <property type="match status" value="1"/>
</dbReference>
<dbReference type="PANTHER" id="PTHR11373:SF43">
    <property type="entry name" value="DEOXYGUANOSINETRIPHOSPHATE TRIPHOSPHOHYDROLASE-LIKE PROTEIN"/>
    <property type="match status" value="1"/>
</dbReference>
<dbReference type="InterPro" id="IPR026875">
    <property type="entry name" value="PHydrolase_assoc_dom"/>
</dbReference>
<dbReference type="NCBIfam" id="TIGR00277">
    <property type="entry name" value="HDIG"/>
    <property type="match status" value="1"/>
</dbReference>
<comment type="caution">
    <text evidence="4">The sequence shown here is derived from an EMBL/GenBank/DDBJ whole genome shotgun (WGS) entry which is preliminary data.</text>
</comment>
<proteinExistence type="predicted"/>
<dbReference type="GO" id="GO:0008832">
    <property type="term" value="F:dGTPase activity"/>
    <property type="evidence" value="ECO:0007669"/>
    <property type="project" value="TreeGrafter"/>
</dbReference>
<dbReference type="PANTHER" id="PTHR11373">
    <property type="entry name" value="DEOXYNUCLEOSIDE TRIPHOSPHATE TRIPHOSPHOHYDROLASE"/>
    <property type="match status" value="1"/>
</dbReference>
<dbReference type="Pfam" id="PF13286">
    <property type="entry name" value="HD_assoc"/>
    <property type="match status" value="1"/>
</dbReference>
<dbReference type="EMBL" id="JPMX01000003">
    <property type="protein sequence ID" value="KGH48598.1"/>
    <property type="molecule type" value="Genomic_DNA"/>
</dbReference>
<dbReference type="InterPro" id="IPR006674">
    <property type="entry name" value="HD_domain"/>
</dbReference>
<dbReference type="OrthoDB" id="9803619at2"/>
<feature type="region of interest" description="Disordered" evidence="2">
    <location>
        <begin position="18"/>
        <end position="44"/>
    </location>
</feature>
<keyword evidence="5" id="KW-1185">Reference proteome</keyword>
<dbReference type="STRING" id="1522368.IN07_01140"/>
<keyword evidence="1 4" id="KW-0378">Hydrolase</keyword>
<dbReference type="InterPro" id="IPR006675">
    <property type="entry name" value="HDIG_dom"/>
</dbReference>
<dbReference type="SMART" id="SM00471">
    <property type="entry name" value="HDc"/>
    <property type="match status" value="1"/>
</dbReference>
<dbReference type="Proteomes" id="UP000029713">
    <property type="component" value="Unassembled WGS sequence"/>
</dbReference>
<sequence length="359" mass="39455">MAYPPAFTRIDRQAREDAEAALAPAAARSSRSRGRARPEPDDGLRTCWELDRDRVLHAKAFRRLKHKTQVFLHPDGDHFVTRLTHTLQVTQVARSLARALGLHETLAEAIALAHDVGHSPFGHIGEEALEPYVAGGWHHAAQGVRIVEVLEDLNLTWEVRDGVRAHSWKITPPPATREAECVKFADRIGYLSHDALDAVRAGVLRAGDLPARTLATFGPPGGAMVGAMIEAVVDGTYASAREEARHAVPGGPPAPAVRMAPDALEAMNELRAFMFERVYESEIAAGQKHVAIEVIRRLVDHHLAHPELMPASYRDTEAGLVTQVVDYVTGMTDRFALATYDRLFDDTATVRMRPLLVTP</sequence>